<evidence type="ECO:0000256" key="5">
    <source>
        <dbReference type="ARBA" id="ARBA00023002"/>
    </source>
</evidence>
<dbReference type="EMBL" id="CP012559">
    <property type="protein sequence ID" value="ALB29857.1"/>
    <property type="molecule type" value="Genomic_DNA"/>
</dbReference>
<dbReference type="KEGG" id="lhi:JP39_11110"/>
<dbReference type="InterPro" id="IPR050260">
    <property type="entry name" value="FAD-bd_OxRdtase"/>
</dbReference>
<evidence type="ECO:0000256" key="3">
    <source>
        <dbReference type="ARBA" id="ARBA00022630"/>
    </source>
</evidence>
<dbReference type="InterPro" id="IPR036188">
    <property type="entry name" value="FAD/NAD-bd_sf"/>
</dbReference>
<gene>
    <name evidence="10" type="ORF">JP39_11110</name>
</gene>
<dbReference type="Gene3D" id="3.50.50.60">
    <property type="entry name" value="FAD/NAD(P)-binding domain"/>
    <property type="match status" value="2"/>
</dbReference>
<dbReference type="Pfam" id="PF07992">
    <property type="entry name" value="Pyr_redox_2"/>
    <property type="match status" value="1"/>
</dbReference>
<keyword evidence="7" id="KW-0676">Redox-active center</keyword>
<evidence type="ECO:0000259" key="8">
    <source>
        <dbReference type="Pfam" id="PF02852"/>
    </source>
</evidence>
<reference evidence="10 11" key="1">
    <citation type="submission" date="2015-08" db="EMBL/GenBank/DDBJ databases">
        <title>Genomic sequence of Lactobacillus heilongjiangensis DSM 28069, isolated from Chinese traditional pickle.</title>
        <authorList>
            <person name="Jiang X."/>
            <person name="Zheng B."/>
            <person name="Cheng H."/>
        </authorList>
    </citation>
    <scope>NUCLEOTIDE SEQUENCE [LARGE SCALE GENOMIC DNA]</scope>
    <source>
        <strain evidence="10 11">DSM 28069</strain>
    </source>
</reference>
<dbReference type="AlphaFoldDB" id="A0A0K2LEY5"/>
<keyword evidence="4" id="KW-0274">FAD</keyword>
<dbReference type="InterPro" id="IPR023753">
    <property type="entry name" value="FAD/NAD-binding_dom"/>
</dbReference>
<dbReference type="InterPro" id="IPR004099">
    <property type="entry name" value="Pyr_nucl-diS_OxRdtase_dimer"/>
</dbReference>
<dbReference type="GO" id="GO:0016491">
    <property type="term" value="F:oxidoreductase activity"/>
    <property type="evidence" value="ECO:0007669"/>
    <property type="project" value="UniProtKB-KW"/>
</dbReference>
<evidence type="ECO:0000256" key="7">
    <source>
        <dbReference type="ARBA" id="ARBA00023284"/>
    </source>
</evidence>
<dbReference type="PANTHER" id="PTHR43429:SF1">
    <property type="entry name" value="NAD(P)H SULFUR OXIDOREDUCTASE (COA-DEPENDENT)"/>
    <property type="match status" value="1"/>
</dbReference>
<sequence>MTKKKVIIVGCTHAGIAAIKQILKYYPNTDITVYERHAEISYLSCGTYLHLGGTVKNLDDVFYADPDEFTKQGVKMRLLHDVISIDADKHTILVQDLKTKELIHDDYDKLIMATGSITAIPAISGIENPKVMLCKTCDQAHELYNAAKTHHKIAIVGGGYAGVELAEGYIKSGHAVTIIERGEHLLGQYMDPVMAKKVETLLIEHGVKVLTNTTVTQFDDLKNEQINVKTSQSECAVDMVAIAPGVIPQSDLLAGQVEISKNGAIVTDPYMCTTNPDIFAAGDATEVRYNPTLSSAYIPLASHAVRQGTLAGINVLDKRLRSIGTQATTGMLLFGKTIACTGLTYAKAQEARFDTGVAFYHGNYRPDFMPTTAEITIELVYDKISRKVLGAQMMSDHEVSQSANTISVVIQNGNTIDELAFLDMLFSPNFDEPFNYLNLVAQIAVDQEHGYLRK</sequence>
<organism evidence="10 11">
    <name type="scientific">Companilactobacillus heilongjiangensis</name>
    <dbReference type="NCBI Taxonomy" id="1074467"/>
    <lineage>
        <taxon>Bacteria</taxon>
        <taxon>Bacillati</taxon>
        <taxon>Bacillota</taxon>
        <taxon>Bacilli</taxon>
        <taxon>Lactobacillales</taxon>
        <taxon>Lactobacillaceae</taxon>
        <taxon>Companilactobacillus</taxon>
    </lineage>
</organism>
<dbReference type="Pfam" id="PF02852">
    <property type="entry name" value="Pyr_redox_dim"/>
    <property type="match status" value="1"/>
</dbReference>
<accession>A0A0K2LEY5</accession>
<dbReference type="RefSeq" id="WP_041500131.1">
    <property type="nucleotide sequence ID" value="NZ_BJDV01000003.1"/>
</dbReference>
<keyword evidence="5" id="KW-0560">Oxidoreductase</keyword>
<evidence type="ECO:0000313" key="11">
    <source>
        <dbReference type="Proteomes" id="UP000061546"/>
    </source>
</evidence>
<dbReference type="PRINTS" id="PR00469">
    <property type="entry name" value="PNDRDTASEII"/>
</dbReference>
<evidence type="ECO:0000256" key="4">
    <source>
        <dbReference type="ARBA" id="ARBA00022827"/>
    </source>
</evidence>
<proteinExistence type="inferred from homology"/>
<feature type="domain" description="Pyridine nucleotide-disulphide oxidoreductase dimerisation" evidence="8">
    <location>
        <begin position="337"/>
        <end position="434"/>
    </location>
</feature>
<name>A0A0K2LEY5_9LACO</name>
<evidence type="ECO:0000259" key="9">
    <source>
        <dbReference type="Pfam" id="PF07992"/>
    </source>
</evidence>
<dbReference type="PRINTS" id="PR00368">
    <property type="entry name" value="FADPNR"/>
</dbReference>
<dbReference type="STRING" id="1074467.JP39_11110"/>
<evidence type="ECO:0000313" key="10">
    <source>
        <dbReference type="EMBL" id="ALB29857.1"/>
    </source>
</evidence>
<dbReference type="PANTHER" id="PTHR43429">
    <property type="entry name" value="PYRIDINE NUCLEOTIDE-DISULFIDE OXIDOREDUCTASE DOMAIN-CONTAINING"/>
    <property type="match status" value="1"/>
</dbReference>
<feature type="domain" description="FAD/NAD(P)-binding" evidence="9">
    <location>
        <begin position="4"/>
        <end position="308"/>
    </location>
</feature>
<keyword evidence="11" id="KW-1185">Reference proteome</keyword>
<dbReference type="Gene3D" id="3.30.390.30">
    <property type="match status" value="1"/>
</dbReference>
<dbReference type="OrthoDB" id="9802028at2"/>
<evidence type="ECO:0000256" key="1">
    <source>
        <dbReference type="ARBA" id="ARBA00001974"/>
    </source>
</evidence>
<keyword evidence="3" id="KW-0285">Flavoprotein</keyword>
<comment type="similarity">
    <text evidence="2">Belongs to the class-III pyridine nucleotide-disulfide oxidoreductase family.</text>
</comment>
<comment type="cofactor">
    <cofactor evidence="1">
        <name>FAD</name>
        <dbReference type="ChEBI" id="CHEBI:57692"/>
    </cofactor>
</comment>
<evidence type="ECO:0000256" key="2">
    <source>
        <dbReference type="ARBA" id="ARBA00009130"/>
    </source>
</evidence>
<protein>
    <submittedName>
        <fullName evidence="10">NADH oxidase</fullName>
    </submittedName>
</protein>
<evidence type="ECO:0000256" key="6">
    <source>
        <dbReference type="ARBA" id="ARBA00023097"/>
    </source>
</evidence>
<keyword evidence="6" id="KW-0558">Oxidation</keyword>
<dbReference type="SUPFAM" id="SSF51905">
    <property type="entry name" value="FAD/NAD(P)-binding domain"/>
    <property type="match status" value="2"/>
</dbReference>
<dbReference type="Proteomes" id="UP000061546">
    <property type="component" value="Chromosome"/>
</dbReference>
<dbReference type="SUPFAM" id="SSF55424">
    <property type="entry name" value="FAD/NAD-linked reductases, dimerisation (C-terminal) domain"/>
    <property type="match status" value="1"/>
</dbReference>
<dbReference type="InterPro" id="IPR016156">
    <property type="entry name" value="FAD/NAD-linked_Rdtase_dimer_sf"/>
</dbReference>